<gene>
    <name evidence="1" type="ORF">JW646_15545</name>
</gene>
<evidence type="ECO:0000313" key="2">
    <source>
        <dbReference type="Proteomes" id="UP001198983"/>
    </source>
</evidence>
<dbReference type="RefSeq" id="WP_228415597.1">
    <property type="nucleotide sequence ID" value="NZ_CP081135.1"/>
</dbReference>
<dbReference type="Proteomes" id="UP001198983">
    <property type="component" value="Chromosome"/>
</dbReference>
<protein>
    <recommendedName>
        <fullName evidence="3">YcxB-like protein domain-containing protein</fullName>
    </recommendedName>
</protein>
<organism evidence="1 2">
    <name type="scientific">Terrisporobacter hibernicus</name>
    <dbReference type="NCBI Taxonomy" id="2813371"/>
    <lineage>
        <taxon>Bacteria</taxon>
        <taxon>Bacillati</taxon>
        <taxon>Bacillota</taxon>
        <taxon>Clostridia</taxon>
        <taxon>Peptostreptococcales</taxon>
        <taxon>Peptostreptococcaceae</taxon>
        <taxon>Terrisporobacter</taxon>
    </lineage>
</organism>
<reference evidence="1 2" key="1">
    <citation type="journal article" date="2023" name="Int. J. Syst. Evol. Microbiol.">
        <title>Terrisporobacter hibernicus sp. nov., isolated from bovine faeces in Northern Ireland.</title>
        <authorList>
            <person name="Mitchell M."/>
            <person name="Nguyen S.V."/>
            <person name="Connor M."/>
            <person name="Fairley D.J."/>
            <person name="Donoghue O."/>
            <person name="Marshall H."/>
            <person name="Koolman L."/>
            <person name="McMullan G."/>
            <person name="Schaffer K.E."/>
            <person name="McGrath J.W."/>
            <person name="Fanning S."/>
        </authorList>
    </citation>
    <scope>NUCLEOTIDE SEQUENCE [LARGE SCALE GENOMIC DNA]</scope>
    <source>
        <strain evidence="1 2">MCA3</strain>
    </source>
</reference>
<dbReference type="KEGG" id="tem:JW646_15545"/>
<accession>A0AAX2ZE69</accession>
<keyword evidence="2" id="KW-1185">Reference proteome</keyword>
<sequence>MEKFILKNNTIVVLGKINGLIFMIPTHVFASKNDRDKFSEALNKNS</sequence>
<proteinExistence type="predicted"/>
<dbReference type="AlphaFoldDB" id="A0AAX2ZE69"/>
<evidence type="ECO:0000313" key="1">
    <source>
        <dbReference type="EMBL" id="UEL47035.1"/>
    </source>
</evidence>
<dbReference type="EMBL" id="CP081135">
    <property type="protein sequence ID" value="UEL47035.1"/>
    <property type="molecule type" value="Genomic_DNA"/>
</dbReference>
<name>A0AAX2ZE69_9FIRM</name>
<evidence type="ECO:0008006" key="3">
    <source>
        <dbReference type="Google" id="ProtNLM"/>
    </source>
</evidence>